<evidence type="ECO:0000256" key="1">
    <source>
        <dbReference type="SAM" id="MobiDB-lite"/>
    </source>
</evidence>
<comment type="caution">
    <text evidence="2">The sequence shown here is derived from an EMBL/GenBank/DDBJ whole genome shotgun (WGS) entry which is preliminary data.</text>
</comment>
<feature type="region of interest" description="Disordered" evidence="1">
    <location>
        <begin position="84"/>
        <end position="159"/>
    </location>
</feature>
<dbReference type="HOGENOM" id="CLU_1660183_0_0_1"/>
<dbReference type="Proteomes" id="UP000029964">
    <property type="component" value="Unassembled WGS sequence"/>
</dbReference>
<dbReference type="AlphaFoldDB" id="A0A086T696"/>
<name>A0A086T696_HAPC1</name>
<feature type="compositionally biased region" description="Acidic residues" evidence="1">
    <location>
        <begin position="87"/>
        <end position="120"/>
    </location>
</feature>
<sequence>MRGYYDITAYRKEDSVIATRKLRGRVRPQLRRRRRRCLRFIRSIRDWFGMCWGRRDGDEVDERDRLLVGGEGVVHSEEGKWDRYYDDYSDSESDSYSDDDDDDDHDHDDHDNDNDDSTGGEDERLIGPEDVEREGVPRRNSALSLLRTATGKKGRGRRY</sequence>
<gene>
    <name evidence="2" type="ORF">ACRE_043750</name>
</gene>
<reference evidence="3" key="1">
    <citation type="journal article" date="2014" name="Genome Announc.">
        <title>Genome sequence and annotation of Acremonium chrysogenum, producer of the beta-lactam antibiotic cephalosporin C.</title>
        <authorList>
            <person name="Terfehr D."/>
            <person name="Dahlmann T.A."/>
            <person name="Specht T."/>
            <person name="Zadra I."/>
            <person name="Kuernsteiner H."/>
            <person name="Kueck U."/>
        </authorList>
    </citation>
    <scope>NUCLEOTIDE SEQUENCE [LARGE SCALE GENOMIC DNA]</scope>
    <source>
        <strain evidence="3">ATCC 11550 / CBS 779.69 / DSM 880 / IAM 14645 / JCM 23072 / IMI 49137</strain>
    </source>
</reference>
<proteinExistence type="predicted"/>
<evidence type="ECO:0000313" key="2">
    <source>
        <dbReference type="EMBL" id="KFH44878.1"/>
    </source>
</evidence>
<dbReference type="EMBL" id="JPKY01000041">
    <property type="protein sequence ID" value="KFH44878.1"/>
    <property type="molecule type" value="Genomic_DNA"/>
</dbReference>
<feature type="compositionally biased region" description="Basic residues" evidence="1">
    <location>
        <begin position="150"/>
        <end position="159"/>
    </location>
</feature>
<accession>A0A086T696</accession>
<evidence type="ECO:0000313" key="3">
    <source>
        <dbReference type="Proteomes" id="UP000029964"/>
    </source>
</evidence>
<organism evidence="2 3">
    <name type="scientific">Hapsidospora chrysogenum (strain ATCC 11550 / CBS 779.69 / DSM 880 / IAM 14645 / JCM 23072 / IMI 49137)</name>
    <name type="common">Acremonium chrysogenum</name>
    <dbReference type="NCBI Taxonomy" id="857340"/>
    <lineage>
        <taxon>Eukaryota</taxon>
        <taxon>Fungi</taxon>
        <taxon>Dikarya</taxon>
        <taxon>Ascomycota</taxon>
        <taxon>Pezizomycotina</taxon>
        <taxon>Sordariomycetes</taxon>
        <taxon>Hypocreomycetidae</taxon>
        <taxon>Hypocreales</taxon>
        <taxon>Bionectriaceae</taxon>
        <taxon>Hapsidospora</taxon>
    </lineage>
</organism>
<protein>
    <submittedName>
        <fullName evidence="2">Uncharacterized protein</fullName>
    </submittedName>
</protein>
<keyword evidence="3" id="KW-1185">Reference proteome</keyword>